<evidence type="ECO:0000256" key="1">
    <source>
        <dbReference type="ARBA" id="ARBA00022598"/>
    </source>
</evidence>
<dbReference type="OrthoDB" id="9802326at2"/>
<evidence type="ECO:0000256" key="3">
    <source>
        <dbReference type="ARBA" id="ARBA00022840"/>
    </source>
</evidence>
<dbReference type="InterPro" id="IPR004364">
    <property type="entry name" value="Aa-tRNA-synt_II"/>
</dbReference>
<evidence type="ECO:0000313" key="6">
    <source>
        <dbReference type="Proteomes" id="UP000318741"/>
    </source>
</evidence>
<keyword evidence="5" id="KW-0648">Protein biosynthesis</keyword>
<dbReference type="GO" id="GO:0000049">
    <property type="term" value="F:tRNA binding"/>
    <property type="evidence" value="ECO:0007669"/>
    <property type="project" value="TreeGrafter"/>
</dbReference>
<dbReference type="AlphaFoldDB" id="A0A517P910"/>
<gene>
    <name evidence="5" type="primary">epmA</name>
    <name evidence="5" type="ORF">CA12_19460</name>
</gene>
<dbReference type="InterPro" id="IPR004525">
    <property type="entry name" value="EpmA"/>
</dbReference>
<keyword evidence="1 5" id="KW-0436">Ligase</keyword>
<protein>
    <submittedName>
        <fullName evidence="5">Elongation factor P--(R)-beta-lysine ligase</fullName>
        <ecNumber evidence="5">6.3.1.-</ecNumber>
    </submittedName>
</protein>
<dbReference type="GO" id="GO:0005524">
    <property type="term" value="F:ATP binding"/>
    <property type="evidence" value="ECO:0007669"/>
    <property type="project" value="UniProtKB-KW"/>
</dbReference>
<feature type="domain" description="Aminoacyl-transfer RNA synthetases class-II family profile" evidence="4">
    <location>
        <begin position="13"/>
        <end position="337"/>
    </location>
</feature>
<dbReference type="GO" id="GO:0004824">
    <property type="term" value="F:lysine-tRNA ligase activity"/>
    <property type="evidence" value="ECO:0007669"/>
    <property type="project" value="InterPro"/>
</dbReference>
<evidence type="ECO:0000256" key="2">
    <source>
        <dbReference type="ARBA" id="ARBA00022741"/>
    </source>
</evidence>
<sequence length="341" mass="37294">MTDFRPTATLAALRTRAALTARLRAFFAERDYLEVETPALSADVVVDAHIAPLRTRIHPDPTQRERYEGRFLQTSPEFHLKRLVAAGYGSVWNLSRVFRDGEIGARHNPEFTMAEWYGVGDGRDSWRDQVRVTEDLMRALDGVGDDPIRLPPSPFLLLTYDDAFARFAGTPVLELTAADLLALAHDRDVALPGGIGGDRDGLLNVLIAELIEPRLGGEDTGGPCFLCDYPASQAALATVRTDPGRPPVAERFELYLEGVELCNGYQELTDPAELRSRIAGQNRLRVAHGLEPLPAESRLLAAMEHGLPRCSGVALGFDRLVMLFTGATTLGEVVAFPHGVA</sequence>
<name>A0A517P910_9PLAN</name>
<dbReference type="Proteomes" id="UP000318741">
    <property type="component" value="Chromosome"/>
</dbReference>
<evidence type="ECO:0000259" key="4">
    <source>
        <dbReference type="PROSITE" id="PS50862"/>
    </source>
</evidence>
<dbReference type="PANTHER" id="PTHR42918">
    <property type="entry name" value="LYSYL-TRNA SYNTHETASE"/>
    <property type="match status" value="1"/>
</dbReference>
<dbReference type="GO" id="GO:0003746">
    <property type="term" value="F:translation elongation factor activity"/>
    <property type="evidence" value="ECO:0007669"/>
    <property type="project" value="UniProtKB-KW"/>
</dbReference>
<dbReference type="SUPFAM" id="SSF55681">
    <property type="entry name" value="Class II aaRS and biotin synthetases"/>
    <property type="match status" value="1"/>
</dbReference>
<dbReference type="NCBIfam" id="TIGR00462">
    <property type="entry name" value="genX"/>
    <property type="match status" value="1"/>
</dbReference>
<evidence type="ECO:0000313" key="5">
    <source>
        <dbReference type="EMBL" id="QDT15851.1"/>
    </source>
</evidence>
<dbReference type="NCBIfam" id="NF006828">
    <property type="entry name" value="PRK09350.1"/>
    <property type="match status" value="1"/>
</dbReference>
<keyword evidence="2" id="KW-0547">Nucleotide-binding</keyword>
<keyword evidence="6" id="KW-1185">Reference proteome</keyword>
<dbReference type="Pfam" id="PF00152">
    <property type="entry name" value="tRNA-synt_2"/>
    <property type="match status" value="1"/>
</dbReference>
<organism evidence="5 6">
    <name type="scientific">Alienimonas californiensis</name>
    <dbReference type="NCBI Taxonomy" id="2527989"/>
    <lineage>
        <taxon>Bacteria</taxon>
        <taxon>Pseudomonadati</taxon>
        <taxon>Planctomycetota</taxon>
        <taxon>Planctomycetia</taxon>
        <taxon>Planctomycetales</taxon>
        <taxon>Planctomycetaceae</taxon>
        <taxon>Alienimonas</taxon>
    </lineage>
</organism>
<dbReference type="RefSeq" id="WP_145358746.1">
    <property type="nucleotide sequence ID" value="NZ_CP036265.1"/>
</dbReference>
<dbReference type="PANTHER" id="PTHR42918:SF6">
    <property type="entry name" value="ELONGATION FACTOR P--(R)-BETA-LYSINE LIGASE"/>
    <property type="match status" value="1"/>
</dbReference>
<dbReference type="InterPro" id="IPR006195">
    <property type="entry name" value="aa-tRNA-synth_II"/>
</dbReference>
<keyword evidence="5" id="KW-0251">Elongation factor</keyword>
<dbReference type="PROSITE" id="PS50862">
    <property type="entry name" value="AA_TRNA_LIGASE_II"/>
    <property type="match status" value="1"/>
</dbReference>
<keyword evidence="3" id="KW-0067">ATP-binding</keyword>
<accession>A0A517P910</accession>
<proteinExistence type="predicted"/>
<dbReference type="EC" id="6.3.1.-" evidence="5"/>
<dbReference type="Gene3D" id="3.30.930.10">
    <property type="entry name" value="Bira Bifunctional Protein, Domain 2"/>
    <property type="match status" value="1"/>
</dbReference>
<dbReference type="GO" id="GO:0006430">
    <property type="term" value="P:lysyl-tRNA aminoacylation"/>
    <property type="evidence" value="ECO:0007669"/>
    <property type="project" value="InterPro"/>
</dbReference>
<dbReference type="EMBL" id="CP036265">
    <property type="protein sequence ID" value="QDT15851.1"/>
    <property type="molecule type" value="Genomic_DNA"/>
</dbReference>
<dbReference type="GO" id="GO:0005829">
    <property type="term" value="C:cytosol"/>
    <property type="evidence" value="ECO:0007669"/>
    <property type="project" value="TreeGrafter"/>
</dbReference>
<reference evidence="5 6" key="1">
    <citation type="submission" date="2019-02" db="EMBL/GenBank/DDBJ databases">
        <title>Deep-cultivation of Planctomycetes and their phenomic and genomic characterization uncovers novel biology.</title>
        <authorList>
            <person name="Wiegand S."/>
            <person name="Jogler M."/>
            <person name="Boedeker C."/>
            <person name="Pinto D."/>
            <person name="Vollmers J."/>
            <person name="Rivas-Marin E."/>
            <person name="Kohn T."/>
            <person name="Peeters S.H."/>
            <person name="Heuer A."/>
            <person name="Rast P."/>
            <person name="Oberbeckmann S."/>
            <person name="Bunk B."/>
            <person name="Jeske O."/>
            <person name="Meyerdierks A."/>
            <person name="Storesund J.E."/>
            <person name="Kallscheuer N."/>
            <person name="Luecker S."/>
            <person name="Lage O.M."/>
            <person name="Pohl T."/>
            <person name="Merkel B.J."/>
            <person name="Hornburger P."/>
            <person name="Mueller R.-W."/>
            <person name="Bruemmer F."/>
            <person name="Labrenz M."/>
            <person name="Spormann A.M."/>
            <person name="Op den Camp H."/>
            <person name="Overmann J."/>
            <person name="Amann R."/>
            <person name="Jetten M.S.M."/>
            <person name="Mascher T."/>
            <person name="Medema M.H."/>
            <person name="Devos D.P."/>
            <person name="Kaster A.-K."/>
            <person name="Ovreas L."/>
            <person name="Rohde M."/>
            <person name="Galperin M.Y."/>
            <person name="Jogler C."/>
        </authorList>
    </citation>
    <scope>NUCLEOTIDE SEQUENCE [LARGE SCALE GENOMIC DNA]</scope>
    <source>
        <strain evidence="5 6">CA12</strain>
    </source>
</reference>
<dbReference type="KEGG" id="acaf:CA12_19460"/>
<dbReference type="InterPro" id="IPR045864">
    <property type="entry name" value="aa-tRNA-synth_II/BPL/LPL"/>
</dbReference>